<feature type="region of interest" description="Disordered" evidence="10">
    <location>
        <begin position="46"/>
        <end position="354"/>
    </location>
</feature>
<evidence type="ECO:0000256" key="10">
    <source>
        <dbReference type="SAM" id="MobiDB-lite"/>
    </source>
</evidence>
<keyword evidence="7" id="KW-0961">Cell wall biogenesis/degradation</keyword>
<feature type="compositionally biased region" description="Pro residues" evidence="10">
    <location>
        <begin position="206"/>
        <end position="218"/>
    </location>
</feature>
<keyword evidence="4" id="KW-0964">Secreted</keyword>
<evidence type="ECO:0000256" key="2">
    <source>
        <dbReference type="ARBA" id="ARBA00008834"/>
    </source>
</evidence>
<reference evidence="11" key="1">
    <citation type="submission" date="2023-07" db="EMBL/GenBank/DDBJ databases">
        <title>A chromosome-level genome assembly of Lolium multiflorum.</title>
        <authorList>
            <person name="Chen Y."/>
            <person name="Copetti D."/>
            <person name="Kolliker R."/>
            <person name="Studer B."/>
        </authorList>
    </citation>
    <scope>NUCLEOTIDE SEQUENCE</scope>
    <source>
        <strain evidence="11">02402/16</strain>
        <tissue evidence="11">Leaf</tissue>
    </source>
</reference>
<feature type="compositionally biased region" description="Low complexity" evidence="10">
    <location>
        <begin position="124"/>
        <end position="135"/>
    </location>
</feature>
<dbReference type="Gene3D" id="2.160.20.10">
    <property type="entry name" value="Single-stranded right-handed beta-helix, Pectin lyase-like"/>
    <property type="match status" value="2"/>
</dbReference>
<dbReference type="GO" id="GO:0071555">
    <property type="term" value="P:cell wall organization"/>
    <property type="evidence" value="ECO:0007669"/>
    <property type="project" value="UniProtKB-KW"/>
</dbReference>
<evidence type="ECO:0008006" key="13">
    <source>
        <dbReference type="Google" id="ProtNLM"/>
    </source>
</evidence>
<dbReference type="Proteomes" id="UP001231189">
    <property type="component" value="Unassembled WGS sequence"/>
</dbReference>
<dbReference type="SUPFAM" id="SSF51126">
    <property type="entry name" value="Pectin lyase-like"/>
    <property type="match status" value="1"/>
</dbReference>
<evidence type="ECO:0000313" key="11">
    <source>
        <dbReference type="EMBL" id="KAK1664667.1"/>
    </source>
</evidence>
<feature type="compositionally biased region" description="Pro residues" evidence="10">
    <location>
        <begin position="159"/>
        <end position="171"/>
    </location>
</feature>
<evidence type="ECO:0000313" key="12">
    <source>
        <dbReference type="Proteomes" id="UP001231189"/>
    </source>
</evidence>
<dbReference type="SMART" id="SM00710">
    <property type="entry name" value="PbH1"/>
    <property type="match status" value="5"/>
</dbReference>
<sequence>MRPPASAVYRHSLPPWRRAVAISMVFLVLSFLPIADARTLLRYHRKHRRHHHGHHSHISQPPSALPPDVVDGDSPVKPPDLSPGFRDAPPPRSRSTRPCSLSYPPSKPPAFSPVGAPKSPTLAKPPSHSHAKPPSIYLTKPPALPPAEQPTLPHLNPARIPPAKPPIPSPAQSPAKSTPRHNAIPPAASNGPAFSAANPPAFSPAQSPPRPSAKPPIHYPVQSPTAPHHAIPPAAAMPPPFAPYQHPALSPPAQPPAIKSPTPPFAPYQPPALSPPAQPPAIKSPTPAFAPSQPPALSPPAQSPAIKSPTPPFAPTKPPTLSPVQPPPLPLAKPPALPPAMREAKPPSALPPSAPASCRNVFDVRAFGASGNGSSADDTRAFRAAWKEACSAESATLLVPSDGVFTVTSTVFTGPCKPGLTFQLIRFFVSNNVSVQGLRIENSPQFHLKFDNCDQVRVDGLFISSPAFSPNTDGIHVENTKSVQIHNSRINNGDDCISIGAGCSAVHIENVTCAHGHGISIGSLGVRNTRACVSNVTVRNTRILDSDNGLRIKTWQGGAGSVSAVEFAGVRMENVRTCIVIDQYYCLGNGCANQTSAVRVAGITYRDIRGTYKQQPHGGGGPIRFACSDTVACTDITMTDVELRPAGGGGGSEATLARPYCWNAYGAVATLTVPPVNCLQEGRPESLQDQLETCSVAEHHMGTLVS</sequence>
<feature type="compositionally biased region" description="Low complexity" evidence="10">
    <location>
        <begin position="185"/>
        <end position="205"/>
    </location>
</feature>
<dbReference type="InterPro" id="IPR000743">
    <property type="entry name" value="Glyco_hydro_28"/>
</dbReference>
<keyword evidence="5 9" id="KW-0378">Hydrolase</keyword>
<comment type="subcellular location">
    <subcellularLocation>
        <location evidence="1">Secreted</location>
        <location evidence="1">Cell wall</location>
    </subcellularLocation>
</comment>
<keyword evidence="12" id="KW-1185">Reference proteome</keyword>
<dbReference type="EMBL" id="JAUUTY010000003">
    <property type="protein sequence ID" value="KAK1664667.1"/>
    <property type="molecule type" value="Genomic_DNA"/>
</dbReference>
<keyword evidence="6 9" id="KW-0326">Glycosidase</keyword>
<accession>A0AAD8SVS7</accession>
<comment type="caution">
    <text evidence="11">The sequence shown here is derived from an EMBL/GenBank/DDBJ whole genome shotgun (WGS) entry which is preliminary data.</text>
</comment>
<dbReference type="AlphaFoldDB" id="A0AAD8SVS7"/>
<evidence type="ECO:0000256" key="9">
    <source>
        <dbReference type="RuleBase" id="RU361169"/>
    </source>
</evidence>
<name>A0AAD8SVS7_LOLMU</name>
<evidence type="ECO:0000256" key="7">
    <source>
        <dbReference type="ARBA" id="ARBA00023316"/>
    </source>
</evidence>
<dbReference type="InterPro" id="IPR011050">
    <property type="entry name" value="Pectin_lyase_fold/virulence"/>
</dbReference>
<gene>
    <name evidence="11" type="ORF">QYE76_052826</name>
</gene>
<dbReference type="GO" id="GO:0004650">
    <property type="term" value="F:polygalacturonase activity"/>
    <property type="evidence" value="ECO:0007669"/>
    <property type="project" value="InterPro"/>
</dbReference>
<proteinExistence type="inferred from homology"/>
<feature type="compositionally biased region" description="Pro residues" evidence="10">
    <location>
        <begin position="309"/>
        <end position="338"/>
    </location>
</feature>
<dbReference type="InterPro" id="IPR006626">
    <property type="entry name" value="PbH1"/>
</dbReference>
<dbReference type="PANTHER" id="PTHR31375">
    <property type="match status" value="1"/>
</dbReference>
<feature type="active site" evidence="8">
    <location>
        <position position="517"/>
    </location>
</feature>
<protein>
    <recommendedName>
        <fullName evidence="13">Polygalacturonase</fullName>
    </recommendedName>
</protein>
<comment type="similarity">
    <text evidence="2 9">Belongs to the glycosyl hydrolase 28 family.</text>
</comment>
<dbReference type="Pfam" id="PF00295">
    <property type="entry name" value="Glyco_hydro_28"/>
    <property type="match status" value="1"/>
</dbReference>
<feature type="compositionally biased region" description="Pro residues" evidence="10">
    <location>
        <begin position="261"/>
        <end position="279"/>
    </location>
</feature>
<dbReference type="GO" id="GO:0005975">
    <property type="term" value="P:carbohydrate metabolic process"/>
    <property type="evidence" value="ECO:0007669"/>
    <property type="project" value="InterPro"/>
</dbReference>
<evidence type="ECO:0000256" key="6">
    <source>
        <dbReference type="ARBA" id="ARBA00023295"/>
    </source>
</evidence>
<feature type="compositionally biased region" description="Pro residues" evidence="10">
    <location>
        <begin position="292"/>
        <end position="302"/>
    </location>
</feature>
<evidence type="ECO:0000256" key="4">
    <source>
        <dbReference type="ARBA" id="ARBA00022525"/>
    </source>
</evidence>
<evidence type="ECO:0000256" key="5">
    <source>
        <dbReference type="ARBA" id="ARBA00022801"/>
    </source>
</evidence>
<evidence type="ECO:0000256" key="3">
    <source>
        <dbReference type="ARBA" id="ARBA00022512"/>
    </source>
</evidence>
<evidence type="ECO:0000256" key="8">
    <source>
        <dbReference type="PROSITE-ProRule" id="PRU10052"/>
    </source>
</evidence>
<dbReference type="PRINTS" id="PR01217">
    <property type="entry name" value="PRICHEXTENSN"/>
</dbReference>
<feature type="compositionally biased region" description="Low complexity" evidence="10">
    <location>
        <begin position="224"/>
        <end position="234"/>
    </location>
</feature>
<evidence type="ECO:0000256" key="1">
    <source>
        <dbReference type="ARBA" id="ARBA00004191"/>
    </source>
</evidence>
<dbReference type="PROSITE" id="PS00502">
    <property type="entry name" value="POLYGALACTURONASE"/>
    <property type="match status" value="1"/>
</dbReference>
<feature type="compositionally biased region" description="Basic residues" evidence="10">
    <location>
        <begin position="46"/>
        <end position="57"/>
    </location>
</feature>
<organism evidence="11 12">
    <name type="scientific">Lolium multiflorum</name>
    <name type="common">Italian ryegrass</name>
    <name type="synonym">Lolium perenne subsp. multiflorum</name>
    <dbReference type="NCBI Taxonomy" id="4521"/>
    <lineage>
        <taxon>Eukaryota</taxon>
        <taxon>Viridiplantae</taxon>
        <taxon>Streptophyta</taxon>
        <taxon>Embryophyta</taxon>
        <taxon>Tracheophyta</taxon>
        <taxon>Spermatophyta</taxon>
        <taxon>Magnoliopsida</taxon>
        <taxon>Liliopsida</taxon>
        <taxon>Poales</taxon>
        <taxon>Poaceae</taxon>
        <taxon>BOP clade</taxon>
        <taxon>Pooideae</taxon>
        <taxon>Poodae</taxon>
        <taxon>Poeae</taxon>
        <taxon>Poeae Chloroplast Group 2 (Poeae type)</taxon>
        <taxon>Loliodinae</taxon>
        <taxon>Loliinae</taxon>
        <taxon>Lolium</taxon>
    </lineage>
</organism>
<keyword evidence="3" id="KW-0134">Cell wall</keyword>
<dbReference type="InterPro" id="IPR012334">
    <property type="entry name" value="Pectin_lyas_fold"/>
</dbReference>